<evidence type="ECO:0000259" key="10">
    <source>
        <dbReference type="PROSITE" id="PS50262"/>
    </source>
</evidence>
<feature type="transmembrane region" description="Helical" evidence="9">
    <location>
        <begin position="228"/>
        <end position="254"/>
    </location>
</feature>
<keyword evidence="3 9" id="KW-0812">Transmembrane</keyword>
<accession>A0A2C9LSH4</accession>
<evidence type="ECO:0000256" key="5">
    <source>
        <dbReference type="ARBA" id="ARBA00023040"/>
    </source>
</evidence>
<dbReference type="Proteomes" id="UP000076420">
    <property type="component" value="Unassembled WGS sequence"/>
</dbReference>
<evidence type="ECO:0000256" key="1">
    <source>
        <dbReference type="ARBA" id="ARBA00004651"/>
    </source>
</evidence>
<keyword evidence="5" id="KW-0297">G-protein coupled receptor</keyword>
<dbReference type="InterPro" id="IPR017452">
    <property type="entry name" value="GPCR_Rhodpsn_7TM"/>
</dbReference>
<evidence type="ECO:0000256" key="2">
    <source>
        <dbReference type="ARBA" id="ARBA00022475"/>
    </source>
</evidence>
<dbReference type="Pfam" id="PF00001">
    <property type="entry name" value="7tm_1"/>
    <property type="match status" value="1"/>
</dbReference>
<dbReference type="AlphaFoldDB" id="A0A2C9LSH4"/>
<proteinExistence type="predicted"/>
<dbReference type="PANTHER" id="PTHR24230:SF75">
    <property type="entry name" value="RELAXIN FAMILY PEPTIDE RECEPTOR 3"/>
    <property type="match status" value="1"/>
</dbReference>
<dbReference type="PANTHER" id="PTHR24230">
    <property type="entry name" value="G-PROTEIN COUPLED RECEPTOR"/>
    <property type="match status" value="1"/>
</dbReference>
<evidence type="ECO:0000313" key="12">
    <source>
        <dbReference type="Proteomes" id="UP000076420"/>
    </source>
</evidence>
<keyword evidence="6 9" id="KW-0472">Membrane</keyword>
<dbReference type="GO" id="GO:0008528">
    <property type="term" value="F:G protein-coupled peptide receptor activity"/>
    <property type="evidence" value="ECO:0007669"/>
    <property type="project" value="TreeGrafter"/>
</dbReference>
<protein>
    <recommendedName>
        <fullName evidence="10">G-protein coupled receptors family 1 profile domain-containing protein</fullName>
    </recommendedName>
</protein>
<feature type="transmembrane region" description="Helical" evidence="9">
    <location>
        <begin position="109"/>
        <end position="131"/>
    </location>
</feature>
<gene>
    <name evidence="11" type="primary">106076660</name>
</gene>
<dbReference type="SUPFAM" id="SSF81321">
    <property type="entry name" value="Family A G protein-coupled receptor-like"/>
    <property type="match status" value="1"/>
</dbReference>
<keyword evidence="4 9" id="KW-1133">Transmembrane helix</keyword>
<evidence type="ECO:0000256" key="7">
    <source>
        <dbReference type="ARBA" id="ARBA00023170"/>
    </source>
</evidence>
<sequence length="273" mass="30515">MTGTVANVLNVTILARLGFKQSMNYGTMALSLTDLMVSSLQFTSEICLVLNHALEDSAIDFVALGGFCIGWMRYAGLYISGWITALIATERCFCVVFPFHVKHICSKSIYTLILIVIYSFYLGFVIPIIVIERLTWQQVPASTANNSSVKYILTVAVDDTVIELKKLFDSVCVSGFALFSQIILIISTLYMAHALRESSKVRTSFNVKLPLEESKRRPSFLSLKEKRLIVVAVRLAVIILACSVPRYIAIALFATMPTLQTKENLTFSYFLFD</sequence>
<evidence type="ECO:0000256" key="3">
    <source>
        <dbReference type="ARBA" id="ARBA00022692"/>
    </source>
</evidence>
<feature type="transmembrane region" description="Helical" evidence="9">
    <location>
        <begin position="173"/>
        <end position="192"/>
    </location>
</feature>
<dbReference type="VEuPathDB" id="VectorBase:BGLB034398"/>
<comment type="subcellular location">
    <subcellularLocation>
        <location evidence="1">Cell membrane</location>
        <topology evidence="1">Multi-pass membrane protein</topology>
    </subcellularLocation>
</comment>
<evidence type="ECO:0000256" key="6">
    <source>
        <dbReference type="ARBA" id="ARBA00023136"/>
    </source>
</evidence>
<name>A0A2C9LSH4_BIOGL</name>
<evidence type="ECO:0000256" key="4">
    <source>
        <dbReference type="ARBA" id="ARBA00022989"/>
    </source>
</evidence>
<dbReference type="GO" id="GO:0007218">
    <property type="term" value="P:neuropeptide signaling pathway"/>
    <property type="evidence" value="ECO:0007669"/>
    <property type="project" value="TreeGrafter"/>
</dbReference>
<evidence type="ECO:0000256" key="9">
    <source>
        <dbReference type="SAM" id="Phobius"/>
    </source>
</evidence>
<reference evidence="11" key="1">
    <citation type="submission" date="2020-05" db="UniProtKB">
        <authorList>
            <consortium name="EnsemblMetazoa"/>
        </authorList>
    </citation>
    <scope>IDENTIFICATION</scope>
    <source>
        <strain evidence="11">BB02</strain>
    </source>
</reference>
<organism evidence="11 12">
    <name type="scientific">Biomphalaria glabrata</name>
    <name type="common">Bloodfluke planorb</name>
    <name type="synonym">Freshwater snail</name>
    <dbReference type="NCBI Taxonomy" id="6526"/>
    <lineage>
        <taxon>Eukaryota</taxon>
        <taxon>Metazoa</taxon>
        <taxon>Spiralia</taxon>
        <taxon>Lophotrochozoa</taxon>
        <taxon>Mollusca</taxon>
        <taxon>Gastropoda</taxon>
        <taxon>Heterobranchia</taxon>
        <taxon>Euthyneura</taxon>
        <taxon>Panpulmonata</taxon>
        <taxon>Hygrophila</taxon>
        <taxon>Lymnaeoidea</taxon>
        <taxon>Planorbidae</taxon>
        <taxon>Biomphalaria</taxon>
    </lineage>
</organism>
<feature type="transmembrane region" description="Helical" evidence="9">
    <location>
        <begin position="75"/>
        <end position="97"/>
    </location>
</feature>
<dbReference type="PROSITE" id="PS50262">
    <property type="entry name" value="G_PROTEIN_RECEP_F1_2"/>
    <property type="match status" value="1"/>
</dbReference>
<dbReference type="VEuPathDB" id="VectorBase:BGLAX_027041"/>
<keyword evidence="7" id="KW-0675">Receptor</keyword>
<evidence type="ECO:0000256" key="8">
    <source>
        <dbReference type="ARBA" id="ARBA00023224"/>
    </source>
</evidence>
<dbReference type="GO" id="GO:0005886">
    <property type="term" value="C:plasma membrane"/>
    <property type="evidence" value="ECO:0007669"/>
    <property type="project" value="UniProtKB-SubCell"/>
</dbReference>
<dbReference type="EnsemblMetazoa" id="BGLB034398-RA">
    <property type="protein sequence ID" value="BGLB034398-PA"/>
    <property type="gene ID" value="BGLB034398"/>
</dbReference>
<dbReference type="Gene3D" id="1.20.1070.10">
    <property type="entry name" value="Rhodopsin 7-helix transmembrane proteins"/>
    <property type="match status" value="1"/>
</dbReference>
<keyword evidence="2" id="KW-1003">Cell membrane</keyword>
<keyword evidence="8" id="KW-0807">Transducer</keyword>
<dbReference type="InterPro" id="IPR000276">
    <property type="entry name" value="GPCR_Rhodpsn"/>
</dbReference>
<feature type="domain" description="G-protein coupled receptors family 1 profile" evidence="10">
    <location>
        <begin position="6"/>
        <end position="273"/>
    </location>
</feature>
<evidence type="ECO:0000313" key="11">
    <source>
        <dbReference type="EnsemblMetazoa" id="BGLB034398-PA"/>
    </source>
</evidence>
<dbReference type="KEGG" id="bgt:106076660"/>